<keyword evidence="1" id="KW-0472">Membrane</keyword>
<gene>
    <name evidence="2" type="ORF">SAMN05421788_1121</name>
</gene>
<evidence type="ECO:0000313" key="2">
    <source>
        <dbReference type="EMBL" id="SIT33005.1"/>
    </source>
</evidence>
<keyword evidence="1" id="KW-1133">Transmembrane helix</keyword>
<keyword evidence="1" id="KW-0812">Transmembrane</keyword>
<protein>
    <submittedName>
        <fullName evidence="2">Uncharacterized protein</fullName>
    </submittedName>
</protein>
<accession>A0A1N7RD20</accession>
<dbReference type="EMBL" id="FTOR01000012">
    <property type="protein sequence ID" value="SIT33005.1"/>
    <property type="molecule type" value="Genomic_DNA"/>
</dbReference>
<reference evidence="3" key="1">
    <citation type="submission" date="2017-01" db="EMBL/GenBank/DDBJ databases">
        <authorList>
            <person name="Varghese N."/>
            <person name="Submissions S."/>
        </authorList>
    </citation>
    <scope>NUCLEOTIDE SEQUENCE [LARGE SCALE GENOMIC DNA]</scope>
    <source>
        <strain evidence="3">DSM 21054</strain>
    </source>
</reference>
<name>A0A1N7RD20_9BACT</name>
<sequence>MDTIQDSKRHFVRSGAFCFTTHVHYVVAFIIWRVTCIADNIIQMLFDIVQKHYVQ</sequence>
<evidence type="ECO:0000313" key="3">
    <source>
        <dbReference type="Proteomes" id="UP000186917"/>
    </source>
</evidence>
<keyword evidence="3" id="KW-1185">Reference proteome</keyword>
<dbReference type="AlphaFoldDB" id="A0A1N7RD20"/>
<dbReference type="Proteomes" id="UP000186917">
    <property type="component" value="Unassembled WGS sequence"/>
</dbReference>
<proteinExistence type="predicted"/>
<evidence type="ECO:0000256" key="1">
    <source>
        <dbReference type="SAM" id="Phobius"/>
    </source>
</evidence>
<organism evidence="2 3">
    <name type="scientific">Filimonas lacunae</name>
    <dbReference type="NCBI Taxonomy" id="477680"/>
    <lineage>
        <taxon>Bacteria</taxon>
        <taxon>Pseudomonadati</taxon>
        <taxon>Bacteroidota</taxon>
        <taxon>Chitinophagia</taxon>
        <taxon>Chitinophagales</taxon>
        <taxon>Chitinophagaceae</taxon>
        <taxon>Filimonas</taxon>
    </lineage>
</organism>
<feature type="transmembrane region" description="Helical" evidence="1">
    <location>
        <begin position="12"/>
        <end position="32"/>
    </location>
</feature>